<dbReference type="Pfam" id="PF01641">
    <property type="entry name" value="SelR"/>
    <property type="match status" value="1"/>
</dbReference>
<comment type="caution">
    <text evidence="7">The sequence shown here is derived from an EMBL/GenBank/DDBJ whole genome shotgun (WGS) entry which is preliminary data.</text>
</comment>
<protein>
    <recommendedName>
        <fullName evidence="2">peptide-methionine (R)-S-oxide reductase</fullName>
        <ecNumber evidence="2">1.8.4.12</ecNumber>
    </recommendedName>
</protein>
<evidence type="ECO:0000256" key="1">
    <source>
        <dbReference type="ARBA" id="ARBA00007174"/>
    </source>
</evidence>
<feature type="compositionally biased region" description="Basic and acidic residues" evidence="5">
    <location>
        <begin position="448"/>
        <end position="459"/>
    </location>
</feature>
<evidence type="ECO:0000313" key="7">
    <source>
        <dbReference type="EMBL" id="KAK4310050.1"/>
    </source>
</evidence>
<feature type="region of interest" description="Disordered" evidence="5">
    <location>
        <begin position="624"/>
        <end position="647"/>
    </location>
</feature>
<dbReference type="GO" id="GO:0033743">
    <property type="term" value="F:peptide-methionine (R)-S-oxide reductase activity"/>
    <property type="evidence" value="ECO:0007669"/>
    <property type="project" value="UniProtKB-EC"/>
</dbReference>
<feature type="compositionally biased region" description="Basic and acidic residues" evidence="5">
    <location>
        <begin position="699"/>
        <end position="708"/>
    </location>
</feature>
<feature type="compositionally biased region" description="Basic and acidic residues" evidence="5">
    <location>
        <begin position="624"/>
        <end position="645"/>
    </location>
</feature>
<feature type="region of interest" description="Disordered" evidence="5">
    <location>
        <begin position="535"/>
        <end position="560"/>
    </location>
</feature>
<feature type="compositionally biased region" description="Polar residues" evidence="5">
    <location>
        <begin position="714"/>
        <end position="750"/>
    </location>
</feature>
<feature type="region of interest" description="Disordered" evidence="5">
    <location>
        <begin position="668"/>
        <end position="750"/>
    </location>
</feature>
<proteinExistence type="inferred from homology"/>
<feature type="compositionally biased region" description="Basic and acidic residues" evidence="5">
    <location>
        <begin position="805"/>
        <end position="816"/>
    </location>
</feature>
<feature type="region of interest" description="Disordered" evidence="5">
    <location>
        <begin position="805"/>
        <end position="831"/>
    </location>
</feature>
<evidence type="ECO:0000256" key="5">
    <source>
        <dbReference type="SAM" id="MobiDB-lite"/>
    </source>
</evidence>
<comment type="catalytic activity">
    <reaction evidence="4">
        <text>L-methionyl-[protein] + [thioredoxin]-disulfide + H2O = L-methionyl-(R)-S-oxide-[protein] + [thioredoxin]-dithiol</text>
        <dbReference type="Rhea" id="RHEA:24164"/>
        <dbReference type="Rhea" id="RHEA-COMP:10698"/>
        <dbReference type="Rhea" id="RHEA-COMP:10700"/>
        <dbReference type="Rhea" id="RHEA-COMP:12313"/>
        <dbReference type="Rhea" id="RHEA-COMP:12314"/>
        <dbReference type="ChEBI" id="CHEBI:15377"/>
        <dbReference type="ChEBI" id="CHEBI:16044"/>
        <dbReference type="ChEBI" id="CHEBI:29950"/>
        <dbReference type="ChEBI" id="CHEBI:45764"/>
        <dbReference type="ChEBI" id="CHEBI:50058"/>
        <dbReference type="EC" id="1.8.4.12"/>
    </reaction>
</comment>
<dbReference type="Gene3D" id="2.170.150.20">
    <property type="entry name" value="Peptide methionine sulfoxide reductase"/>
    <property type="match status" value="1"/>
</dbReference>
<feature type="region of interest" description="Disordered" evidence="5">
    <location>
        <begin position="448"/>
        <end position="474"/>
    </location>
</feature>
<dbReference type="GO" id="GO:0005737">
    <property type="term" value="C:cytoplasm"/>
    <property type="evidence" value="ECO:0007669"/>
    <property type="project" value="TreeGrafter"/>
</dbReference>
<accession>A0AAE1PJX6</accession>
<name>A0AAE1PJX6_9EUCA</name>
<gene>
    <name evidence="7" type="ORF">Pmani_018355</name>
</gene>
<keyword evidence="8" id="KW-1185">Reference proteome</keyword>
<comment type="similarity">
    <text evidence="1">Belongs to the MsrB Met sulfoxide reductase family.</text>
</comment>
<dbReference type="PANTHER" id="PTHR10173">
    <property type="entry name" value="METHIONINE SULFOXIDE REDUCTASE"/>
    <property type="match status" value="1"/>
</dbReference>
<evidence type="ECO:0000259" key="6">
    <source>
        <dbReference type="PROSITE" id="PS51790"/>
    </source>
</evidence>
<reference evidence="7" key="1">
    <citation type="submission" date="2023-11" db="EMBL/GenBank/DDBJ databases">
        <title>Genome assemblies of two species of porcelain crab, Petrolisthes cinctipes and Petrolisthes manimaculis (Anomura: Porcellanidae).</title>
        <authorList>
            <person name="Angst P."/>
        </authorList>
    </citation>
    <scope>NUCLEOTIDE SEQUENCE</scope>
    <source>
        <strain evidence="7">PB745_02</strain>
        <tissue evidence="7">Gill</tissue>
    </source>
</reference>
<sequence>MCLFLQVKMEPRRFGLRPVTATNIPAPISTTGGVPRTPRVWRPKGPQEIQGKPSRILKKEEKDQLLRRLTPQQYRVTQEKVTERPYSNKYYKHWDRGVYSCIVCGEELFLSHTKYDSGSGWPAFYDIINNDKVSLKQDLSHVGANLLLLVCNPSLARTEVACSTCGAHIGHVFDDGPKPTGKRFCVNSTALSFTPKGTVDFNFSTNIDKKEPVRAVTGRVGEPIVHLASPSNSCALGARMCFRVSNMDACVGKVVKISQIAIPENTQVIDIDNEKSCKRMKVRSDWLNTTDTGGNQFKPVTAKVEKLSDRERFFMNQNGSEDLEKTNTDDEIHDAILTMKENDKYRDALNSKTSEDIATNNNESLAAFNSSPCNGLPRKCSEQLDSENMNNKQNLYKNSTNLRNDVPSDTALVKTYDSYKCTSKKPIINGKYKVSLPQQPKLDLKEKVEETVDNEKKGSESQSDCQASPQKSQEEVVQVNGRVEMNGCTEIQPNVDEQEEASQCINTRRISGVGTGSSADTKSNSNIIKEAHIDAKAEACPEVPTKEKGTSNSSSSSSSSSRVFKFVRMFNRKDVDSGLEGGERSSGKKNQRRVWGMCLQVQSPTAEEEERMYSQQAVNEHVKEEKDSVKSEPLLDHSCSERDSNTEFGKTSSFNGIECFKNNSLDTITDDGVSEKKKSMKLPTDKKNKSFMRSTGGRRSFDKPERPSKLVKPRSSTLEDIINSNDMSARSSKTLPATPTSGTCTSSQDNATSHPFYRRFYSHCMVLPLRRKKKEGPKKPIEAAVRNTVIDKSPQRSAELWDVDTNQRERTSDTKVSKPSTIEKEEEFEDSPKKLPVIDDLLAEIMESVTLMDIDLKENEDKLAQVPAVIPEDQELHHLGSTNEAEVKGWESIDGAWGLPSVPEPEDTSNIDLDESVSKVGSLISKFEHGSC</sequence>
<dbReference type="GO" id="GO:0006979">
    <property type="term" value="P:response to oxidative stress"/>
    <property type="evidence" value="ECO:0007669"/>
    <property type="project" value="InterPro"/>
</dbReference>
<evidence type="ECO:0000256" key="3">
    <source>
        <dbReference type="ARBA" id="ARBA00023002"/>
    </source>
</evidence>
<feature type="compositionally biased region" description="Basic and acidic residues" evidence="5">
    <location>
        <begin position="673"/>
        <end position="688"/>
    </location>
</feature>
<dbReference type="SUPFAM" id="SSF51316">
    <property type="entry name" value="Mss4-like"/>
    <property type="match status" value="1"/>
</dbReference>
<dbReference type="NCBIfam" id="TIGR00357">
    <property type="entry name" value="peptide-methionine (R)-S-oxide reductase MsrB"/>
    <property type="match status" value="1"/>
</dbReference>
<evidence type="ECO:0000313" key="8">
    <source>
        <dbReference type="Proteomes" id="UP001292094"/>
    </source>
</evidence>
<evidence type="ECO:0000256" key="4">
    <source>
        <dbReference type="ARBA" id="ARBA00048488"/>
    </source>
</evidence>
<dbReference type="Proteomes" id="UP001292094">
    <property type="component" value="Unassembled WGS sequence"/>
</dbReference>
<dbReference type="PROSITE" id="PS51790">
    <property type="entry name" value="MSRB"/>
    <property type="match status" value="1"/>
</dbReference>
<organism evidence="7 8">
    <name type="scientific">Petrolisthes manimaculis</name>
    <dbReference type="NCBI Taxonomy" id="1843537"/>
    <lineage>
        <taxon>Eukaryota</taxon>
        <taxon>Metazoa</taxon>
        <taxon>Ecdysozoa</taxon>
        <taxon>Arthropoda</taxon>
        <taxon>Crustacea</taxon>
        <taxon>Multicrustacea</taxon>
        <taxon>Malacostraca</taxon>
        <taxon>Eumalacostraca</taxon>
        <taxon>Eucarida</taxon>
        <taxon>Decapoda</taxon>
        <taxon>Pleocyemata</taxon>
        <taxon>Anomura</taxon>
        <taxon>Galatheoidea</taxon>
        <taxon>Porcellanidae</taxon>
        <taxon>Petrolisthes</taxon>
    </lineage>
</organism>
<dbReference type="InterPro" id="IPR002579">
    <property type="entry name" value="Met_Sox_Rdtase_MsrB_dom"/>
</dbReference>
<dbReference type="InterPro" id="IPR011057">
    <property type="entry name" value="Mss4-like_sf"/>
</dbReference>
<dbReference type="EMBL" id="JAWZYT010001683">
    <property type="protein sequence ID" value="KAK4310050.1"/>
    <property type="molecule type" value="Genomic_DNA"/>
</dbReference>
<dbReference type="InterPro" id="IPR028427">
    <property type="entry name" value="Met_Sox_Rdtase_MsrB"/>
</dbReference>
<keyword evidence="3" id="KW-0560">Oxidoreductase</keyword>
<feature type="compositionally biased region" description="Polar residues" evidence="5">
    <location>
        <begin position="460"/>
        <end position="471"/>
    </location>
</feature>
<feature type="compositionally biased region" description="Basic and acidic residues" evidence="5">
    <location>
        <begin position="535"/>
        <end position="549"/>
    </location>
</feature>
<evidence type="ECO:0000256" key="2">
    <source>
        <dbReference type="ARBA" id="ARBA00012499"/>
    </source>
</evidence>
<dbReference type="GO" id="GO:0030091">
    <property type="term" value="P:protein repair"/>
    <property type="evidence" value="ECO:0007669"/>
    <property type="project" value="InterPro"/>
</dbReference>
<feature type="domain" description="MsrB" evidence="6">
    <location>
        <begin position="62"/>
        <end position="196"/>
    </location>
</feature>
<dbReference type="PANTHER" id="PTHR10173:SF52">
    <property type="entry name" value="METHIONINE-R-SULFOXIDE REDUCTASE B1"/>
    <property type="match status" value="1"/>
</dbReference>
<dbReference type="AlphaFoldDB" id="A0AAE1PJX6"/>
<dbReference type="EC" id="1.8.4.12" evidence="2"/>
<feature type="compositionally biased region" description="Low complexity" evidence="5">
    <location>
        <begin position="551"/>
        <end position="560"/>
    </location>
</feature>